<dbReference type="Proteomes" id="UP000198318">
    <property type="component" value="Unassembled WGS sequence"/>
</dbReference>
<dbReference type="OrthoDB" id="4335098at2"/>
<evidence type="ECO:0000313" key="1">
    <source>
        <dbReference type="EMBL" id="SNT14114.1"/>
    </source>
</evidence>
<dbReference type="RefSeq" id="WP_089327356.1">
    <property type="nucleotide sequence ID" value="NZ_FZOR01000017.1"/>
</dbReference>
<name>A0A239KAH8_9ACTN</name>
<proteinExistence type="predicted"/>
<evidence type="ECO:0000313" key="2">
    <source>
        <dbReference type="Proteomes" id="UP000198318"/>
    </source>
</evidence>
<gene>
    <name evidence="1" type="ORF">SAMN05443665_101740</name>
</gene>
<keyword evidence="2" id="KW-1185">Reference proteome</keyword>
<protein>
    <submittedName>
        <fullName evidence="1">Uncharacterized protein</fullName>
    </submittedName>
</protein>
<sequence length="199" mass="20985">MATVCVGPEFSPDEQGRLRLRACGNPPEQAWPYPCPPVQGNPLRIDPDCGVWVPPRAQAARVSVFGQTAVVNLAVPAAFQVIETASITLTNPSDCYEAMVIPFLATDVDLELPAGSRATAAVRTASNEILQLTNPAPSGGTTMGATHVDLVQPIFDAAPIPAGGTKTYTWNIEVGDGAGNARWRAARWQVHALMLAGLT</sequence>
<reference evidence="1 2" key="1">
    <citation type="submission" date="2017-06" db="EMBL/GenBank/DDBJ databases">
        <authorList>
            <person name="Kim H.J."/>
            <person name="Triplett B.A."/>
        </authorList>
    </citation>
    <scope>NUCLEOTIDE SEQUENCE [LARGE SCALE GENOMIC DNA]</scope>
    <source>
        <strain evidence="1 2">DSM 44715</strain>
    </source>
</reference>
<accession>A0A239KAH8</accession>
<dbReference type="AlphaFoldDB" id="A0A239KAH8"/>
<organism evidence="1 2">
    <name type="scientific">Actinomadura meyerae</name>
    <dbReference type="NCBI Taxonomy" id="240840"/>
    <lineage>
        <taxon>Bacteria</taxon>
        <taxon>Bacillati</taxon>
        <taxon>Actinomycetota</taxon>
        <taxon>Actinomycetes</taxon>
        <taxon>Streptosporangiales</taxon>
        <taxon>Thermomonosporaceae</taxon>
        <taxon>Actinomadura</taxon>
    </lineage>
</organism>
<dbReference type="EMBL" id="FZOR01000017">
    <property type="protein sequence ID" value="SNT14114.1"/>
    <property type="molecule type" value="Genomic_DNA"/>
</dbReference>